<reference evidence="1 2" key="2">
    <citation type="journal article" date="2022" name="Mol. Ecol. Resour.">
        <title>The genomes of chicory, endive, great burdock and yacon provide insights into Asteraceae paleo-polyploidization history and plant inulin production.</title>
        <authorList>
            <person name="Fan W."/>
            <person name="Wang S."/>
            <person name="Wang H."/>
            <person name="Wang A."/>
            <person name="Jiang F."/>
            <person name="Liu H."/>
            <person name="Zhao H."/>
            <person name="Xu D."/>
            <person name="Zhang Y."/>
        </authorList>
    </citation>
    <scope>NUCLEOTIDE SEQUENCE [LARGE SCALE GENOMIC DNA]</scope>
    <source>
        <strain evidence="2">cv. Yunnan</strain>
        <tissue evidence="1">Leaves</tissue>
    </source>
</reference>
<evidence type="ECO:0000313" key="2">
    <source>
        <dbReference type="Proteomes" id="UP001056120"/>
    </source>
</evidence>
<sequence>MHVLRLSSKKNQQAKKMKLISTDKSVKEEKVVSKKVKNTKKQVNSDDDFQNPPTKRKQLKGDTVLSIGYNAHDEEHGIKLLMKKVGVYLSSERWWRYTR</sequence>
<evidence type="ECO:0000313" key="1">
    <source>
        <dbReference type="EMBL" id="KAI3754943.1"/>
    </source>
</evidence>
<protein>
    <submittedName>
        <fullName evidence="1">Uncharacterized protein</fullName>
    </submittedName>
</protein>
<keyword evidence="2" id="KW-1185">Reference proteome</keyword>
<dbReference type="EMBL" id="CM042035">
    <property type="protein sequence ID" value="KAI3754943.1"/>
    <property type="molecule type" value="Genomic_DNA"/>
</dbReference>
<accession>A0ACB9E7F1</accession>
<dbReference type="Proteomes" id="UP001056120">
    <property type="component" value="Linkage Group LG18"/>
</dbReference>
<gene>
    <name evidence="1" type="ORF">L1987_54735</name>
</gene>
<proteinExistence type="predicted"/>
<comment type="caution">
    <text evidence="1">The sequence shown here is derived from an EMBL/GenBank/DDBJ whole genome shotgun (WGS) entry which is preliminary data.</text>
</comment>
<reference evidence="2" key="1">
    <citation type="journal article" date="2022" name="Mol. Ecol. Resour.">
        <title>The genomes of chicory, endive, great burdock and yacon provide insights into Asteraceae palaeo-polyploidization history and plant inulin production.</title>
        <authorList>
            <person name="Fan W."/>
            <person name="Wang S."/>
            <person name="Wang H."/>
            <person name="Wang A."/>
            <person name="Jiang F."/>
            <person name="Liu H."/>
            <person name="Zhao H."/>
            <person name="Xu D."/>
            <person name="Zhang Y."/>
        </authorList>
    </citation>
    <scope>NUCLEOTIDE SEQUENCE [LARGE SCALE GENOMIC DNA]</scope>
    <source>
        <strain evidence="2">cv. Yunnan</strain>
    </source>
</reference>
<name>A0ACB9E7F1_9ASTR</name>
<organism evidence="1 2">
    <name type="scientific">Smallanthus sonchifolius</name>
    <dbReference type="NCBI Taxonomy" id="185202"/>
    <lineage>
        <taxon>Eukaryota</taxon>
        <taxon>Viridiplantae</taxon>
        <taxon>Streptophyta</taxon>
        <taxon>Embryophyta</taxon>
        <taxon>Tracheophyta</taxon>
        <taxon>Spermatophyta</taxon>
        <taxon>Magnoliopsida</taxon>
        <taxon>eudicotyledons</taxon>
        <taxon>Gunneridae</taxon>
        <taxon>Pentapetalae</taxon>
        <taxon>asterids</taxon>
        <taxon>campanulids</taxon>
        <taxon>Asterales</taxon>
        <taxon>Asteraceae</taxon>
        <taxon>Asteroideae</taxon>
        <taxon>Heliantheae alliance</taxon>
        <taxon>Millerieae</taxon>
        <taxon>Smallanthus</taxon>
    </lineage>
</organism>